<dbReference type="Pfam" id="PF04707">
    <property type="entry name" value="PRELI"/>
    <property type="match status" value="1"/>
</dbReference>
<name>A0A3N4IMI5_ASCIM</name>
<reference evidence="2 3" key="1">
    <citation type="journal article" date="2018" name="Nat. Ecol. Evol.">
        <title>Pezizomycetes genomes reveal the molecular basis of ectomycorrhizal truffle lifestyle.</title>
        <authorList>
            <person name="Murat C."/>
            <person name="Payen T."/>
            <person name="Noel B."/>
            <person name="Kuo A."/>
            <person name="Morin E."/>
            <person name="Chen J."/>
            <person name="Kohler A."/>
            <person name="Krizsan K."/>
            <person name="Balestrini R."/>
            <person name="Da Silva C."/>
            <person name="Montanini B."/>
            <person name="Hainaut M."/>
            <person name="Levati E."/>
            <person name="Barry K.W."/>
            <person name="Belfiori B."/>
            <person name="Cichocki N."/>
            <person name="Clum A."/>
            <person name="Dockter R.B."/>
            <person name="Fauchery L."/>
            <person name="Guy J."/>
            <person name="Iotti M."/>
            <person name="Le Tacon F."/>
            <person name="Lindquist E.A."/>
            <person name="Lipzen A."/>
            <person name="Malagnac F."/>
            <person name="Mello A."/>
            <person name="Molinier V."/>
            <person name="Miyauchi S."/>
            <person name="Poulain J."/>
            <person name="Riccioni C."/>
            <person name="Rubini A."/>
            <person name="Sitrit Y."/>
            <person name="Splivallo R."/>
            <person name="Traeger S."/>
            <person name="Wang M."/>
            <person name="Zifcakova L."/>
            <person name="Wipf D."/>
            <person name="Zambonelli A."/>
            <person name="Paolocci F."/>
            <person name="Nowrousian M."/>
            <person name="Ottonello S."/>
            <person name="Baldrian P."/>
            <person name="Spatafora J.W."/>
            <person name="Henrissat B."/>
            <person name="Nagy L.G."/>
            <person name="Aury J.M."/>
            <person name="Wincker P."/>
            <person name="Grigoriev I.V."/>
            <person name="Bonfante P."/>
            <person name="Martin F.M."/>
        </authorList>
    </citation>
    <scope>NUCLEOTIDE SEQUENCE [LARGE SCALE GENOMIC DNA]</scope>
    <source>
        <strain evidence="2 3">RN42</strain>
    </source>
</reference>
<dbReference type="Proteomes" id="UP000275078">
    <property type="component" value="Unassembled WGS sequence"/>
</dbReference>
<evidence type="ECO:0000313" key="3">
    <source>
        <dbReference type="Proteomes" id="UP000275078"/>
    </source>
</evidence>
<dbReference type="PANTHER" id="PTHR11158">
    <property type="entry name" value="MSF1/PX19 RELATED"/>
    <property type="match status" value="1"/>
</dbReference>
<dbReference type="PROSITE" id="PS50904">
    <property type="entry name" value="PRELI_MSF1"/>
    <property type="match status" value="1"/>
</dbReference>
<organism evidence="2 3">
    <name type="scientific">Ascobolus immersus RN42</name>
    <dbReference type="NCBI Taxonomy" id="1160509"/>
    <lineage>
        <taxon>Eukaryota</taxon>
        <taxon>Fungi</taxon>
        <taxon>Dikarya</taxon>
        <taxon>Ascomycota</taxon>
        <taxon>Pezizomycotina</taxon>
        <taxon>Pezizomycetes</taxon>
        <taxon>Pezizales</taxon>
        <taxon>Ascobolaceae</taxon>
        <taxon>Ascobolus</taxon>
    </lineage>
</organism>
<gene>
    <name evidence="2" type="ORF">BJ508DRAFT_203804</name>
</gene>
<evidence type="ECO:0000313" key="2">
    <source>
        <dbReference type="EMBL" id="RPA86916.1"/>
    </source>
</evidence>
<proteinExistence type="predicted"/>
<protein>
    <submittedName>
        <fullName evidence="2">MSF1-domain-containing protein</fullName>
    </submittedName>
</protein>
<keyword evidence="3" id="KW-1185">Reference proteome</keyword>
<sequence length="243" mass="27452">MVKFFDNVFSYEYPFSAVTLAYYLRYPNPYSTHVLSADTLSRDFDPVNQTLTTTRLLLKRGKLPSSVTRFLPKIKESYILEKSVVDLKKMEMRTETRNLEWEGVLSVVESQTYTPLPAPIAHGTANDDPLRNGTGLADDHTSVRTVVRFESRLGGVQKAEGIASRVASWGTGGVQRGIEAAAYQRMKENVQRSKEGLKIVLHGLREKGVIATMVERRERKVKEMRERATGWGGIWGRNKVEAE</sequence>
<dbReference type="OrthoDB" id="341300at2759"/>
<dbReference type="InterPro" id="IPR006797">
    <property type="entry name" value="PRELI/MSF1_dom"/>
</dbReference>
<accession>A0A3N4IMI5</accession>
<dbReference type="InterPro" id="IPR037365">
    <property type="entry name" value="Slowmo/Ups"/>
</dbReference>
<dbReference type="GO" id="GO:0005758">
    <property type="term" value="C:mitochondrial intermembrane space"/>
    <property type="evidence" value="ECO:0007669"/>
    <property type="project" value="InterPro"/>
</dbReference>
<dbReference type="EMBL" id="ML119648">
    <property type="protein sequence ID" value="RPA86916.1"/>
    <property type="molecule type" value="Genomic_DNA"/>
</dbReference>
<dbReference type="STRING" id="1160509.A0A3N4IMI5"/>
<feature type="domain" description="PRELI/MSF1" evidence="1">
    <location>
        <begin position="2"/>
        <end position="209"/>
    </location>
</feature>
<evidence type="ECO:0000259" key="1">
    <source>
        <dbReference type="PROSITE" id="PS50904"/>
    </source>
</evidence>
<dbReference type="AlphaFoldDB" id="A0A3N4IMI5"/>